<dbReference type="SUPFAM" id="SSF56935">
    <property type="entry name" value="Porins"/>
    <property type="match status" value="1"/>
</dbReference>
<dbReference type="Gene3D" id="2.60.40.1120">
    <property type="entry name" value="Carboxypeptidase-like, regulatory domain"/>
    <property type="match status" value="1"/>
</dbReference>
<evidence type="ECO:0000256" key="5">
    <source>
        <dbReference type="ARBA" id="ARBA00023136"/>
    </source>
</evidence>
<dbReference type="EMBL" id="CBXV010000003">
    <property type="protein sequence ID" value="CDM64757.1"/>
    <property type="molecule type" value="Genomic_DNA"/>
</dbReference>
<reference evidence="9 10" key="2">
    <citation type="submission" date="2015-01" db="EMBL/GenBank/DDBJ databases">
        <title>Complete genome sequence of Pyrinomonas methylaliphatogenes type strain K22T.</title>
        <authorList>
            <person name="Lee K.C.Y."/>
            <person name="Power J.F."/>
            <person name="Dunfield P.F."/>
            <person name="Morgan X.C."/>
            <person name="Huttenhower C."/>
            <person name="Stott M.B."/>
        </authorList>
    </citation>
    <scope>NUCLEOTIDE SEQUENCE [LARGE SCALE GENOMIC DNA]</scope>
    <source>
        <strain evidence="9 10">K22</strain>
    </source>
</reference>
<dbReference type="InterPro" id="IPR039426">
    <property type="entry name" value="TonB-dep_rcpt-like"/>
</dbReference>
<evidence type="ECO:0000259" key="8">
    <source>
        <dbReference type="Pfam" id="PF25183"/>
    </source>
</evidence>
<keyword evidence="9" id="KW-0675">Receptor</keyword>
<keyword evidence="3" id="KW-1134">Transmembrane beta strand</keyword>
<accession>A0A0B6WVF8</accession>
<feature type="domain" description="TonB-dependent transporter Oar-like beta-barrel" evidence="8">
    <location>
        <begin position="244"/>
        <end position="1004"/>
    </location>
</feature>
<dbReference type="Gene3D" id="2.40.170.20">
    <property type="entry name" value="TonB-dependent receptor, beta-barrel domain"/>
    <property type="match status" value="1"/>
</dbReference>
<evidence type="ECO:0000256" key="3">
    <source>
        <dbReference type="ARBA" id="ARBA00022452"/>
    </source>
</evidence>
<proteinExistence type="predicted"/>
<dbReference type="InterPro" id="IPR008969">
    <property type="entry name" value="CarboxyPept-like_regulatory"/>
</dbReference>
<keyword evidence="6" id="KW-0998">Cell outer membrane</keyword>
<evidence type="ECO:0000256" key="6">
    <source>
        <dbReference type="ARBA" id="ARBA00023237"/>
    </source>
</evidence>
<evidence type="ECO:0000313" key="9">
    <source>
        <dbReference type="EMBL" id="CDM64757.1"/>
    </source>
</evidence>
<dbReference type="Proteomes" id="UP000031518">
    <property type="component" value="Unassembled WGS sequence"/>
</dbReference>
<dbReference type="InterPro" id="IPR037066">
    <property type="entry name" value="Plug_dom_sf"/>
</dbReference>
<reference evidence="9 10" key="1">
    <citation type="submission" date="2013-12" db="EMBL/GenBank/DDBJ databases">
        <authorList>
            <person name="Stott M."/>
        </authorList>
    </citation>
    <scope>NUCLEOTIDE SEQUENCE [LARGE SCALE GENOMIC DNA]</scope>
    <source>
        <strain evidence="9 10">K22</strain>
    </source>
</reference>
<evidence type="ECO:0000313" key="10">
    <source>
        <dbReference type="Proteomes" id="UP000031518"/>
    </source>
</evidence>
<dbReference type="SUPFAM" id="SSF49464">
    <property type="entry name" value="Carboxypeptidase regulatory domain-like"/>
    <property type="match status" value="1"/>
</dbReference>
<gene>
    <name evidence="9" type="ORF">PYK22_00752</name>
</gene>
<evidence type="ECO:0000256" key="2">
    <source>
        <dbReference type="ARBA" id="ARBA00022448"/>
    </source>
</evidence>
<name>A0A0B6WVF8_9BACT</name>
<dbReference type="GO" id="GO:0015344">
    <property type="term" value="F:siderophore uptake transmembrane transporter activity"/>
    <property type="evidence" value="ECO:0007669"/>
    <property type="project" value="TreeGrafter"/>
</dbReference>
<organism evidence="9 10">
    <name type="scientific">Pyrinomonas methylaliphatogenes</name>
    <dbReference type="NCBI Taxonomy" id="454194"/>
    <lineage>
        <taxon>Bacteria</taxon>
        <taxon>Pseudomonadati</taxon>
        <taxon>Acidobacteriota</taxon>
        <taxon>Blastocatellia</taxon>
        <taxon>Blastocatellales</taxon>
        <taxon>Pyrinomonadaceae</taxon>
        <taxon>Pyrinomonas</taxon>
    </lineage>
</organism>
<feature type="chain" id="PRO_5002123017" evidence="7">
    <location>
        <begin position="25"/>
        <end position="1011"/>
    </location>
</feature>
<dbReference type="InterPro" id="IPR036942">
    <property type="entry name" value="Beta-barrel_TonB_sf"/>
</dbReference>
<comment type="subcellular location">
    <subcellularLocation>
        <location evidence="1">Cell outer membrane</location>
        <topology evidence="1">Multi-pass membrane protein</topology>
    </subcellularLocation>
</comment>
<feature type="signal peptide" evidence="7">
    <location>
        <begin position="1"/>
        <end position="24"/>
    </location>
</feature>
<dbReference type="Pfam" id="PF25183">
    <property type="entry name" value="OMP_b-brl_4"/>
    <property type="match status" value="1"/>
</dbReference>
<sequence precursor="true">MRRRTIFIASLSLLMFGWSATGVAQSNSGSLTGIVRDERGAVVPGATVRVTNVGTSATEIVTTDRDGRYEVPVLPTGRYKIEVSASGFKTTEVSDLPLAVGERARVDVTLPVGEVSASVTVADQTRVDTETTTIGDTIGTERVENLPVNGRDFTLLLATVPGSVQTGNFFQTSINGVPTWFGQSVLVDGIDAGRGDLNGISNTLGRIDARVNRISMDSIQEVQVLEQTYSAQYGQAIGAIINPITKSGTNDLHGGLFEYFRHDRLDANDFFANARGVGKTKFRLNQFGGNLSGPLVRDRLFFFANYEGVRQSQGTVLQGLVPTQAFRATFKPALAPVLAKLPLPNGPLSPSDPRLGLFTKIETRRLREDTGSVKLDYHLSERDQFSLRYNIDDSETITPYGIAKDQIAPGSLRVQLFKFSHTHTFSGSKVNEFAVGLNRNVTYPQGGDMSLPIFNFTFADAAIAGPGPALFSQFRATTVVQFLDTLSVVRGNHSLKFGTDIRLNRRAARVDQQDTLIFFSVDDFANNAPFIAQRIGHPTLGYRNENFSFFVQDDWKVHPRLTLNLGLRYDVSTPSREQYGRLQNFDLRTRTYTPIGARVHDPDLNNFGPRVGLAWDLFGTQRTVLRAGFGIFYNQELPASFGSPQNNTYPNLTVNVFDAFFGGFPLSFPLDPRVFALAPPSSKAINAIDPHLRTPYAEQWSLNIQQDLKIGVLQVGYVGNHVLKLTAGSSITALNINRADPFTLARPIPTLGDIFIIAGYPQSNYHALQATFKRRLARGLGFNFNYTWGHEIDDAIGFFKDYQNNNNLRADRASGDHDIRHNFTFDLTYEVPSLRRLISGLPRAIADGWQLNSITQMRSGLPVNVTVTGGLFGGSLRPNLIPGVPIRPPDYRLPDRQFNPAAFAAPPPGQYGSLGRNALRGPGFAQVDLSLFKNFALTERTSLQFRAEAFNVFNHPNFALPFSGLQRDPIKNSLVPTASFGQSFQTVGNELGGLLGAGGPRQVQLALRLIF</sequence>
<keyword evidence="2" id="KW-0813">Transport</keyword>
<evidence type="ECO:0000256" key="4">
    <source>
        <dbReference type="ARBA" id="ARBA00022692"/>
    </source>
</evidence>
<keyword evidence="7" id="KW-0732">Signal</keyword>
<protein>
    <submittedName>
        <fullName evidence="9">Outer membrane receptor for ferrienterochelin and colicins</fullName>
    </submittedName>
</protein>
<dbReference type="RefSeq" id="WP_162199784.1">
    <property type="nucleotide sequence ID" value="NZ_CBXV010000003.1"/>
</dbReference>
<dbReference type="PANTHER" id="PTHR30069">
    <property type="entry name" value="TONB-DEPENDENT OUTER MEMBRANE RECEPTOR"/>
    <property type="match status" value="1"/>
</dbReference>
<evidence type="ECO:0000256" key="7">
    <source>
        <dbReference type="SAM" id="SignalP"/>
    </source>
</evidence>
<dbReference type="STRING" id="454194.PYK22_00752"/>
<keyword evidence="4" id="KW-0812">Transmembrane</keyword>
<dbReference type="AlphaFoldDB" id="A0A0B6WVF8"/>
<dbReference type="GO" id="GO:0044718">
    <property type="term" value="P:siderophore transmembrane transport"/>
    <property type="evidence" value="ECO:0007669"/>
    <property type="project" value="TreeGrafter"/>
</dbReference>
<dbReference type="GO" id="GO:0009279">
    <property type="term" value="C:cell outer membrane"/>
    <property type="evidence" value="ECO:0007669"/>
    <property type="project" value="UniProtKB-SubCell"/>
</dbReference>
<dbReference type="PANTHER" id="PTHR30069:SF46">
    <property type="entry name" value="OAR PROTEIN"/>
    <property type="match status" value="1"/>
</dbReference>
<keyword evidence="5" id="KW-0472">Membrane</keyword>
<dbReference type="Gene3D" id="2.170.130.10">
    <property type="entry name" value="TonB-dependent receptor, plug domain"/>
    <property type="match status" value="1"/>
</dbReference>
<keyword evidence="10" id="KW-1185">Reference proteome</keyword>
<evidence type="ECO:0000256" key="1">
    <source>
        <dbReference type="ARBA" id="ARBA00004571"/>
    </source>
</evidence>
<dbReference type="InterPro" id="IPR057601">
    <property type="entry name" value="Oar-like_b-barrel"/>
</dbReference>
<dbReference type="Pfam" id="PF13620">
    <property type="entry name" value="CarboxypepD_reg"/>
    <property type="match status" value="1"/>
</dbReference>